<protein>
    <submittedName>
        <fullName evidence="2">Uncharacterized protein</fullName>
    </submittedName>
</protein>
<dbReference type="AlphaFoldDB" id="A0A0G4LEN5"/>
<accession>A0A0G4LEN5</accession>
<proteinExistence type="predicted"/>
<evidence type="ECO:0000313" key="3">
    <source>
        <dbReference type="Proteomes" id="UP000045706"/>
    </source>
</evidence>
<feature type="region of interest" description="Disordered" evidence="1">
    <location>
        <begin position="56"/>
        <end position="101"/>
    </location>
</feature>
<sequence>MSSLVADFIINPVIRQARRLSEIGQRRNALDEEPVNVADPRRSLAGHLAFLGFPQQNQHVNDPAPDQVNDSEAPLPEPSTPDQLQQQQPSSQIRHRPLRASTEPIAVPVITPRGIDSPTNTTTTTSPLAAATISTDTLEQARRPDAIVQSPAAMLPYNYATPSPPPKPLSSLPEDDGMGSLRRRLIAIQAQDGLPAEEKARLMHEALMEGYRRSQAADVDAYSSTNYVETSAKSGEGVEKAFMRVAERIFLNIQAGKYDLNDRRSGVKGQTAGGNKQIRLGDAAKAGGGCC</sequence>
<name>A0A0G4LEN5_VERLO</name>
<evidence type="ECO:0000256" key="1">
    <source>
        <dbReference type="SAM" id="MobiDB-lite"/>
    </source>
</evidence>
<feature type="compositionally biased region" description="Low complexity" evidence="1">
    <location>
        <begin position="80"/>
        <end position="92"/>
    </location>
</feature>
<dbReference type="Proteomes" id="UP000045706">
    <property type="component" value="Unassembled WGS sequence"/>
</dbReference>
<reference evidence="3" key="1">
    <citation type="submission" date="2015-05" db="EMBL/GenBank/DDBJ databases">
        <authorList>
            <person name="Fogelqvist Johan"/>
        </authorList>
    </citation>
    <scope>NUCLEOTIDE SEQUENCE [LARGE SCALE GENOMIC DNA]</scope>
</reference>
<organism evidence="2 3">
    <name type="scientific">Verticillium longisporum</name>
    <name type="common">Verticillium dahliae var. longisporum</name>
    <dbReference type="NCBI Taxonomy" id="100787"/>
    <lineage>
        <taxon>Eukaryota</taxon>
        <taxon>Fungi</taxon>
        <taxon>Dikarya</taxon>
        <taxon>Ascomycota</taxon>
        <taxon>Pezizomycotina</taxon>
        <taxon>Sordariomycetes</taxon>
        <taxon>Hypocreomycetidae</taxon>
        <taxon>Glomerellales</taxon>
        <taxon>Plectosphaerellaceae</taxon>
        <taxon>Verticillium</taxon>
    </lineage>
</organism>
<gene>
    <name evidence="2" type="ORF">BN1723_012134</name>
</gene>
<dbReference type="EMBL" id="CVQI01011001">
    <property type="protein sequence ID" value="CRK20359.1"/>
    <property type="molecule type" value="Genomic_DNA"/>
</dbReference>
<evidence type="ECO:0000313" key="2">
    <source>
        <dbReference type="EMBL" id="CRK20359.1"/>
    </source>
</evidence>